<keyword evidence="2" id="KW-1185">Reference proteome</keyword>
<gene>
    <name evidence="1" type="ORF">SPIL2461_LOCUS15935</name>
</gene>
<sequence>MCCDETCAHVDCKKGYKSRGASVHSISEDECCEITCELFSCPGNWSQKPGPVRVGHDQDTCCAPHCALFNCEALGWEPNLAALRRIGNSKAECCKKTCTSWTCPAGYAVPESKLHIELPNDDRCCEQKYCSAFKCGTGWKRNDTAKDDIGRSNEECCIATCSVYECDASAGWANSPSKSHLLGDDAQTCCEPACSNHTCTNAGWVPNKLVQSKPGQTDAVCCLKSCHLHECRESIGWKTKADAAALPADSDATCCLATCKRFSCSAGWVPNQEVSDKVGKSEDECCLKTCEKFACDASNGWLQDPEAVHKVGNNESFCWVTDQSKLSSPGDTDEECKKRVTMWHKEAKGMAPSGFDGRPVNSAVLDEGSITDCQTFCAADPNLLGMGFAGKSCSCYTADLSIPLYATASKIEGDAYIESWQSPQVISDDYTCNDDVANLALNKNVSSNSWSAKSTKEGKISHPTLAVDGKSDRLLSKGWVSACNLKKAQVCSSGEAEGCQEDLHDWQPEEDKPYLEIDMGRLVKVNHLKATNFEDLDSRTREWSLQSSLTGKTFRKILHGNATSHATWDEAIPAGSVGRYFRFVLEMPRGGKMCQGLIELELHGHDNCVSKNGPALVKKPDIDDVPGNTDETCCEPADCQAWPRKLIEAKDGCERVPINDDCNGMYEKSRLPDGSNAFRRCAYSYAAGQVFGCGSLDKSQLTCSR</sequence>
<evidence type="ECO:0008006" key="3">
    <source>
        <dbReference type="Google" id="ProtNLM"/>
    </source>
</evidence>
<dbReference type="InterPro" id="IPR008979">
    <property type="entry name" value="Galactose-bd-like_sf"/>
</dbReference>
<reference evidence="1" key="1">
    <citation type="submission" date="2021-02" db="EMBL/GenBank/DDBJ databases">
        <authorList>
            <person name="Dougan E. K."/>
            <person name="Rhodes N."/>
            <person name="Thang M."/>
            <person name="Chan C."/>
        </authorList>
    </citation>
    <scope>NUCLEOTIDE SEQUENCE</scope>
</reference>
<accession>A0A812V3Z7</accession>
<organism evidence="1 2">
    <name type="scientific">Symbiodinium pilosum</name>
    <name type="common">Dinoflagellate</name>
    <dbReference type="NCBI Taxonomy" id="2952"/>
    <lineage>
        <taxon>Eukaryota</taxon>
        <taxon>Sar</taxon>
        <taxon>Alveolata</taxon>
        <taxon>Dinophyceae</taxon>
        <taxon>Suessiales</taxon>
        <taxon>Symbiodiniaceae</taxon>
        <taxon>Symbiodinium</taxon>
    </lineage>
</organism>
<dbReference type="Proteomes" id="UP000649617">
    <property type="component" value="Unassembled WGS sequence"/>
</dbReference>
<dbReference type="SUPFAM" id="SSF49785">
    <property type="entry name" value="Galactose-binding domain-like"/>
    <property type="match status" value="1"/>
</dbReference>
<evidence type="ECO:0000313" key="1">
    <source>
        <dbReference type="EMBL" id="CAE7600267.1"/>
    </source>
</evidence>
<dbReference type="Gene3D" id="2.60.120.260">
    <property type="entry name" value="Galactose-binding domain-like"/>
    <property type="match status" value="1"/>
</dbReference>
<dbReference type="EMBL" id="CAJNIZ010040180">
    <property type="protein sequence ID" value="CAE7600267.1"/>
    <property type="molecule type" value="Genomic_DNA"/>
</dbReference>
<evidence type="ECO:0000313" key="2">
    <source>
        <dbReference type="Proteomes" id="UP000649617"/>
    </source>
</evidence>
<dbReference type="AlphaFoldDB" id="A0A812V3Z7"/>
<dbReference type="OrthoDB" id="406650at2759"/>
<protein>
    <recommendedName>
        <fullName evidence="3">F5/8 type C domain-containing protein</fullName>
    </recommendedName>
</protein>
<proteinExistence type="predicted"/>
<comment type="caution">
    <text evidence="1">The sequence shown here is derived from an EMBL/GenBank/DDBJ whole genome shotgun (WGS) entry which is preliminary data.</text>
</comment>
<name>A0A812V3Z7_SYMPI</name>